<protein>
    <submittedName>
        <fullName evidence="1">Uncharacterized protein</fullName>
    </submittedName>
</protein>
<comment type="caution">
    <text evidence="1">The sequence shown here is derived from an EMBL/GenBank/DDBJ whole genome shotgun (WGS) entry which is preliminary data.</text>
</comment>
<dbReference type="Proteomes" id="UP000540519">
    <property type="component" value="Unassembled WGS sequence"/>
</dbReference>
<dbReference type="EMBL" id="RCNR01000036">
    <property type="protein sequence ID" value="MUH37287.1"/>
    <property type="molecule type" value="Genomic_DNA"/>
</dbReference>
<dbReference type="RefSeq" id="WP_155600625.1">
    <property type="nucleotide sequence ID" value="NZ_RCNR01000036.1"/>
</dbReference>
<gene>
    <name evidence="1" type="ORF">D9O36_15660</name>
</gene>
<organism evidence="1 2">
    <name type="scientific">Zobellia amurskyensis</name>
    <dbReference type="NCBI Taxonomy" id="248905"/>
    <lineage>
        <taxon>Bacteria</taxon>
        <taxon>Pseudomonadati</taxon>
        <taxon>Bacteroidota</taxon>
        <taxon>Flavobacteriia</taxon>
        <taxon>Flavobacteriales</taxon>
        <taxon>Flavobacteriaceae</taxon>
        <taxon>Zobellia</taxon>
    </lineage>
</organism>
<reference evidence="1 2" key="1">
    <citation type="journal article" date="2019" name="Mar. Drugs">
        <title>Comparative Genomics and CAZyme Genome Repertoires of Marine Zobellia amurskyensis KMM 3526(T) and Zobellia laminariae KMM 3676(T).</title>
        <authorList>
            <person name="Chernysheva N."/>
            <person name="Bystritskaya E."/>
            <person name="Stenkova A."/>
            <person name="Golovkin I."/>
            <person name="Nedashkovskaya O."/>
            <person name="Isaeva M."/>
        </authorList>
    </citation>
    <scope>NUCLEOTIDE SEQUENCE [LARGE SCALE GENOMIC DNA]</scope>
    <source>
        <strain evidence="1 2">KMM 3526</strain>
    </source>
</reference>
<evidence type="ECO:0000313" key="2">
    <source>
        <dbReference type="Proteomes" id="UP000540519"/>
    </source>
</evidence>
<dbReference type="OrthoDB" id="1177807at2"/>
<accession>A0A7X2ZVS5</accession>
<evidence type="ECO:0000313" key="1">
    <source>
        <dbReference type="EMBL" id="MUH37287.1"/>
    </source>
</evidence>
<dbReference type="AlphaFoldDB" id="A0A7X2ZVS5"/>
<keyword evidence="2" id="KW-1185">Reference proteome</keyword>
<proteinExistence type="predicted"/>
<name>A0A7X2ZVS5_9FLAO</name>
<sequence>MYSLLFQFFANTTKVGFWLLLSVFFFSNSGVNHKTSPSSSLENVYALSSIEVSDSLVKILEHPLVFESSTSVSRGGIPFTSIEIKPADDEQLFGILISKPTKDMHSIMGRHEIDSNFNSLLSEFNGVFGYINITDVDEKPYFSYKGFLNITEINEQLVSGSLNLSFKNSEGRTVHVNKKFKAHKNKRLSLR</sequence>